<dbReference type="InterPro" id="IPR023346">
    <property type="entry name" value="Lysozyme-like_dom_sf"/>
</dbReference>
<keyword evidence="1" id="KW-0732">Signal</keyword>
<dbReference type="PANTHER" id="PTHR30163">
    <property type="entry name" value="MEMBRANE-BOUND LYTIC MUREIN TRANSGLYCOSYLASE B"/>
    <property type="match status" value="1"/>
</dbReference>
<dbReference type="Gene3D" id="1.10.101.10">
    <property type="entry name" value="PGBD-like superfamily/PGBD"/>
    <property type="match status" value="1"/>
</dbReference>
<dbReference type="InterPro" id="IPR002477">
    <property type="entry name" value="Peptidoglycan-bd-like"/>
</dbReference>
<dbReference type="SUPFAM" id="SSF47090">
    <property type="entry name" value="PGBD-like"/>
    <property type="match status" value="1"/>
</dbReference>
<feature type="signal peptide" evidence="1">
    <location>
        <begin position="1"/>
        <end position="19"/>
    </location>
</feature>
<sequence length="407" mass="42826">MRSKLSALAMALSLSAALAGPTAATPVAAQSTAAFQSVLQQIGQQALAAGVSQAVIDQNLGGLTPDPSLLVEGTRQPEFSRTLQAYVADAASPGRAARGRQFAAQWAGDIAAAEARTGVAGSMLLALWAMETDFGRDQGSRDVLRSLATLAYARPQTPSFRDEVVAALVMIQRGVARERLRGSWAGAMGNPQFLPSAYLKYALSLEGRQNPDIWSSVPDSLASIGSFLRQSGWTPGAPAALEVMLPAGFDFPVLRQGAAAWARAGLRPADGTAMPASGEAMLFLPSGAGGPAFLLFANFWVLKAYNFSDSYAMAASILADRIAGRPGVRAPWPKGETILPQQDRERLQRLLVALGDYKGVVDGRFGPVTREAIHAFQRRVGYAPSDGYPSAALLARAEAEAKRAAAN</sequence>
<dbReference type="GO" id="GO:0008933">
    <property type="term" value="F:peptidoglycan lytic transglycosylase activity"/>
    <property type="evidence" value="ECO:0007669"/>
    <property type="project" value="TreeGrafter"/>
</dbReference>
<dbReference type="SUPFAM" id="SSF53955">
    <property type="entry name" value="Lysozyme-like"/>
    <property type="match status" value="1"/>
</dbReference>
<feature type="domain" description="Peptidoglycan binding-like" evidence="2">
    <location>
        <begin position="341"/>
        <end position="395"/>
    </location>
</feature>
<dbReference type="GO" id="GO:0009253">
    <property type="term" value="P:peptidoglycan catabolic process"/>
    <property type="evidence" value="ECO:0007669"/>
    <property type="project" value="TreeGrafter"/>
</dbReference>
<evidence type="ECO:0000259" key="3">
    <source>
        <dbReference type="Pfam" id="PF13406"/>
    </source>
</evidence>
<evidence type="ECO:0000313" key="4">
    <source>
        <dbReference type="EMBL" id="XBO36894.1"/>
    </source>
</evidence>
<name>A0AAU7J9Z5_9HYPH</name>
<proteinExistence type="predicted"/>
<dbReference type="InterPro" id="IPR036366">
    <property type="entry name" value="PGBDSf"/>
</dbReference>
<dbReference type="Gene3D" id="1.10.530.10">
    <property type="match status" value="1"/>
</dbReference>
<dbReference type="Gene3D" id="1.10.8.350">
    <property type="entry name" value="Bacterial muramidase"/>
    <property type="match status" value="1"/>
</dbReference>
<dbReference type="InterPro" id="IPR031304">
    <property type="entry name" value="SLT_2"/>
</dbReference>
<protein>
    <submittedName>
        <fullName evidence="4">Lytic murein transglycosylase</fullName>
    </submittedName>
</protein>
<accession>A0AAU7J9Z5</accession>
<dbReference type="AlphaFoldDB" id="A0AAU7J9Z5"/>
<gene>
    <name evidence="4" type="ORF">ABEG18_14210</name>
</gene>
<evidence type="ECO:0000256" key="1">
    <source>
        <dbReference type="SAM" id="SignalP"/>
    </source>
</evidence>
<dbReference type="NCBIfam" id="TIGR02283">
    <property type="entry name" value="MltB_2"/>
    <property type="match status" value="1"/>
</dbReference>
<organism evidence="4">
    <name type="scientific">Alsobacter sp. KACC 23698</name>
    <dbReference type="NCBI Taxonomy" id="3149229"/>
    <lineage>
        <taxon>Bacteria</taxon>
        <taxon>Pseudomonadati</taxon>
        <taxon>Pseudomonadota</taxon>
        <taxon>Alphaproteobacteria</taxon>
        <taxon>Hyphomicrobiales</taxon>
        <taxon>Alsobacteraceae</taxon>
        <taxon>Alsobacter</taxon>
    </lineage>
</organism>
<feature type="domain" description="Transglycosylase SLT" evidence="3">
    <location>
        <begin position="35"/>
        <end position="320"/>
    </location>
</feature>
<dbReference type="PANTHER" id="PTHR30163:SF8">
    <property type="entry name" value="LYTIC MUREIN TRANSGLYCOSYLASE"/>
    <property type="match status" value="1"/>
</dbReference>
<dbReference type="InterPro" id="IPR011970">
    <property type="entry name" value="MltB_2"/>
</dbReference>
<dbReference type="InterPro" id="IPR036365">
    <property type="entry name" value="PGBD-like_sf"/>
</dbReference>
<dbReference type="Pfam" id="PF01471">
    <property type="entry name" value="PG_binding_1"/>
    <property type="match status" value="1"/>
</dbReference>
<dbReference type="EMBL" id="CP157484">
    <property type="protein sequence ID" value="XBO36894.1"/>
    <property type="molecule type" value="Genomic_DNA"/>
</dbReference>
<feature type="chain" id="PRO_5043335908" evidence="1">
    <location>
        <begin position="20"/>
        <end position="407"/>
    </location>
</feature>
<dbReference type="Pfam" id="PF13406">
    <property type="entry name" value="SLT_2"/>
    <property type="match status" value="1"/>
</dbReference>
<dbReference type="RefSeq" id="WP_406853711.1">
    <property type="nucleotide sequence ID" value="NZ_CP157484.1"/>
</dbReference>
<reference evidence="4" key="1">
    <citation type="submission" date="2024-05" db="EMBL/GenBank/DDBJ databases">
        <authorList>
            <person name="Kim S."/>
            <person name="Heo J."/>
            <person name="Choi H."/>
            <person name="Choi Y."/>
            <person name="Kwon S.-W."/>
            <person name="Kim Y."/>
        </authorList>
    </citation>
    <scope>NUCLEOTIDE SEQUENCE</scope>
    <source>
        <strain evidence="4">KACC 23698</strain>
    </source>
</reference>
<evidence type="ECO:0000259" key="2">
    <source>
        <dbReference type="Pfam" id="PF01471"/>
    </source>
</evidence>
<dbReference type="InterPro" id="IPR043426">
    <property type="entry name" value="MltB-like"/>
</dbReference>